<keyword evidence="4" id="KW-0964">Secreted</keyword>
<dbReference type="EMBL" id="CP073078">
    <property type="protein sequence ID" value="QUD88101.1"/>
    <property type="molecule type" value="Genomic_DNA"/>
</dbReference>
<dbReference type="AlphaFoldDB" id="A0A975FZM7"/>
<gene>
    <name evidence="7" type="ORF">KCG34_24235</name>
</gene>
<evidence type="ECO:0000259" key="5">
    <source>
        <dbReference type="Pfam" id="PF00669"/>
    </source>
</evidence>
<dbReference type="KEGG" id="caul:KCG34_24235"/>
<dbReference type="PANTHER" id="PTHR42792:SF2">
    <property type="entry name" value="FLAGELLIN"/>
    <property type="match status" value="1"/>
</dbReference>
<comment type="subunit">
    <text evidence="2">In C.crescentus, the flagellar filament is composed of multiple flagellins of 29 kDa; 27 kDa and 25 kDa.</text>
</comment>
<dbReference type="InterPro" id="IPR046358">
    <property type="entry name" value="Flagellin_C"/>
</dbReference>
<evidence type="ECO:0000313" key="7">
    <source>
        <dbReference type="EMBL" id="QUD88101.1"/>
    </source>
</evidence>
<dbReference type="GO" id="GO:0009288">
    <property type="term" value="C:bacterial-type flagellum"/>
    <property type="evidence" value="ECO:0007669"/>
    <property type="project" value="UniProtKB-SubCell"/>
</dbReference>
<protein>
    <recommendedName>
        <fullName evidence="4">Flagellin</fullName>
    </recommendedName>
</protein>
<comment type="function">
    <text evidence="4">Flagellin is the subunit protein which polymerizes to form the filaments of bacterial flagella.</text>
</comment>
<evidence type="ECO:0000313" key="8">
    <source>
        <dbReference type="Proteomes" id="UP000676409"/>
    </source>
</evidence>
<name>A0A975FZM7_9CAUL</name>
<comment type="similarity">
    <text evidence="1 4">Belongs to the bacterial flagellin family.</text>
</comment>
<dbReference type="RefSeq" id="WP_211938152.1">
    <property type="nucleotide sequence ID" value="NZ_CP073078.1"/>
</dbReference>
<keyword evidence="7" id="KW-0282">Flagellum</keyword>
<dbReference type="PANTHER" id="PTHR42792">
    <property type="entry name" value="FLAGELLIN"/>
    <property type="match status" value="1"/>
</dbReference>
<proteinExistence type="inferred from homology"/>
<reference evidence="7" key="1">
    <citation type="submission" date="2021-04" db="EMBL/GenBank/DDBJ databases">
        <title>The complete genome sequence of Caulobacter sp. S6.</title>
        <authorList>
            <person name="Tang Y."/>
            <person name="Ouyang W."/>
            <person name="Liu Q."/>
            <person name="Huang B."/>
            <person name="Guo Z."/>
            <person name="Lei P."/>
        </authorList>
    </citation>
    <scope>NUCLEOTIDE SEQUENCE</scope>
    <source>
        <strain evidence="7">S6</strain>
    </source>
</reference>
<dbReference type="Proteomes" id="UP000676409">
    <property type="component" value="Chromosome"/>
</dbReference>
<keyword evidence="3 4" id="KW-0975">Bacterial flagellum</keyword>
<dbReference type="GO" id="GO:0005576">
    <property type="term" value="C:extracellular region"/>
    <property type="evidence" value="ECO:0007669"/>
    <property type="project" value="UniProtKB-SubCell"/>
</dbReference>
<comment type="subcellular location">
    <subcellularLocation>
        <location evidence="4">Secreted</location>
    </subcellularLocation>
    <subcellularLocation>
        <location evidence="4">Bacterial flagellum</location>
    </subcellularLocation>
</comment>
<evidence type="ECO:0000256" key="4">
    <source>
        <dbReference type="RuleBase" id="RU362073"/>
    </source>
</evidence>
<dbReference type="SUPFAM" id="SSF64518">
    <property type="entry name" value="Phase 1 flagellin"/>
    <property type="match status" value="1"/>
</dbReference>
<dbReference type="InterPro" id="IPR001492">
    <property type="entry name" value="Flagellin"/>
</dbReference>
<accession>A0A975FZM7</accession>
<keyword evidence="7" id="KW-0969">Cilium</keyword>
<dbReference type="Gene3D" id="1.20.1330.10">
    <property type="entry name" value="f41 fragment of flagellin, N-terminal domain"/>
    <property type="match status" value="1"/>
</dbReference>
<feature type="domain" description="Flagellin C-terminal" evidence="6">
    <location>
        <begin position="190"/>
        <end position="274"/>
    </location>
</feature>
<dbReference type="Pfam" id="PF00700">
    <property type="entry name" value="Flagellin_C"/>
    <property type="match status" value="1"/>
</dbReference>
<evidence type="ECO:0000256" key="2">
    <source>
        <dbReference type="ARBA" id="ARBA00011829"/>
    </source>
</evidence>
<evidence type="ECO:0000256" key="1">
    <source>
        <dbReference type="ARBA" id="ARBA00005709"/>
    </source>
</evidence>
<feature type="domain" description="Flagellin N-terminal" evidence="5">
    <location>
        <begin position="5"/>
        <end position="140"/>
    </location>
</feature>
<sequence>MSFSVNTNAGAMIALEDLSATQQQMSRTQNRVSTGLSVATAKDNGAVWAIAQNERAQISALDSVKSSLNRGSSIVDVALSAGQSVSDLLNQMKAQALSASDTSLDATSRQALSTNFAQLRDQIAKAVQSASFDGANLLNAGAQNLAFLANADGTSALTVQAQSMALGGSIVTVTATASLATATIASAMISVVQASIINVNAALGSLGSSSNQLTAQTTSVLDLQDTLTTGVGNLVDANMAKESAALQALQTKQQLGIQALSIANQAPQILLSLFK</sequence>
<dbReference type="GO" id="GO:0005198">
    <property type="term" value="F:structural molecule activity"/>
    <property type="evidence" value="ECO:0007669"/>
    <property type="project" value="UniProtKB-UniRule"/>
</dbReference>
<evidence type="ECO:0000256" key="3">
    <source>
        <dbReference type="ARBA" id="ARBA00023143"/>
    </source>
</evidence>
<dbReference type="Pfam" id="PF00669">
    <property type="entry name" value="Flagellin_N"/>
    <property type="match status" value="1"/>
</dbReference>
<keyword evidence="7" id="KW-0966">Cell projection</keyword>
<evidence type="ECO:0000259" key="6">
    <source>
        <dbReference type="Pfam" id="PF00700"/>
    </source>
</evidence>
<dbReference type="InterPro" id="IPR001029">
    <property type="entry name" value="Flagellin_N"/>
</dbReference>
<keyword evidence="8" id="KW-1185">Reference proteome</keyword>
<organism evidence="7 8">
    <name type="scientific">Phenylobacterium montanum</name>
    <dbReference type="NCBI Taxonomy" id="2823693"/>
    <lineage>
        <taxon>Bacteria</taxon>
        <taxon>Pseudomonadati</taxon>
        <taxon>Pseudomonadota</taxon>
        <taxon>Alphaproteobacteria</taxon>
        <taxon>Caulobacterales</taxon>
        <taxon>Caulobacteraceae</taxon>
        <taxon>Phenylobacterium</taxon>
    </lineage>
</organism>